<feature type="signal peptide" evidence="1">
    <location>
        <begin position="1"/>
        <end position="23"/>
    </location>
</feature>
<dbReference type="Gene3D" id="3.40.50.1980">
    <property type="entry name" value="Nitrogenase molybdenum iron protein domain"/>
    <property type="match status" value="2"/>
</dbReference>
<dbReference type="GO" id="GO:0030001">
    <property type="term" value="P:metal ion transport"/>
    <property type="evidence" value="ECO:0007669"/>
    <property type="project" value="InterPro"/>
</dbReference>
<reference evidence="3" key="1">
    <citation type="submission" date="2017-10" db="EMBL/GenBank/DDBJ databases">
        <authorList>
            <person name="Kravchenko I.K."/>
            <person name="Grouzdev D.S."/>
        </authorList>
    </citation>
    <scope>NUCLEOTIDE SEQUENCE [LARGE SCALE GENOMIC DNA]</scope>
    <source>
        <strain evidence="3">B2</strain>
    </source>
</reference>
<dbReference type="PANTHER" id="PTHR42953:SF4">
    <property type="entry name" value="METAL ABC TRANSPORTER SUBSTRATE-BINDING PROTEIN"/>
    <property type="match status" value="1"/>
</dbReference>
<dbReference type="EMBL" id="PDKW01000040">
    <property type="protein sequence ID" value="PGH57297.1"/>
    <property type="molecule type" value="Genomic_DNA"/>
</dbReference>
<evidence type="ECO:0000256" key="1">
    <source>
        <dbReference type="SAM" id="SignalP"/>
    </source>
</evidence>
<dbReference type="GO" id="GO:0046872">
    <property type="term" value="F:metal ion binding"/>
    <property type="evidence" value="ECO:0007669"/>
    <property type="project" value="InterPro"/>
</dbReference>
<dbReference type="RefSeq" id="WP_098736749.1">
    <property type="nucleotide sequence ID" value="NZ_PDKW01000040.1"/>
</dbReference>
<evidence type="ECO:0000313" key="2">
    <source>
        <dbReference type="EMBL" id="PGH57297.1"/>
    </source>
</evidence>
<comment type="caution">
    <text evidence="2">The sequence shown here is derived from an EMBL/GenBank/DDBJ whole genome shotgun (WGS) entry which is preliminary data.</text>
</comment>
<dbReference type="SUPFAM" id="SSF53807">
    <property type="entry name" value="Helical backbone' metal receptor"/>
    <property type="match status" value="1"/>
</dbReference>
<keyword evidence="3" id="KW-1185">Reference proteome</keyword>
<dbReference type="InterPro" id="IPR006127">
    <property type="entry name" value="ZnuA-like"/>
</dbReference>
<dbReference type="PANTHER" id="PTHR42953">
    <property type="entry name" value="HIGH-AFFINITY ZINC UPTAKE SYSTEM PROTEIN ZNUA-RELATED"/>
    <property type="match status" value="1"/>
</dbReference>
<accession>A0A2B8BJ96</accession>
<dbReference type="Proteomes" id="UP000225379">
    <property type="component" value="Unassembled WGS sequence"/>
</dbReference>
<gene>
    <name evidence="2" type="ORF">CRT60_12640</name>
</gene>
<dbReference type="AlphaFoldDB" id="A0A2B8BJ96"/>
<dbReference type="OrthoDB" id="6104586at2"/>
<proteinExistence type="predicted"/>
<organism evidence="2 3">
    <name type="scientific">Azospirillum palustre</name>
    <dbReference type="NCBI Taxonomy" id="2044885"/>
    <lineage>
        <taxon>Bacteria</taxon>
        <taxon>Pseudomonadati</taxon>
        <taxon>Pseudomonadota</taxon>
        <taxon>Alphaproteobacteria</taxon>
        <taxon>Rhodospirillales</taxon>
        <taxon>Azospirillaceae</taxon>
        <taxon>Azospirillum</taxon>
    </lineage>
</organism>
<feature type="chain" id="PRO_5013106741" evidence="1">
    <location>
        <begin position="24"/>
        <end position="290"/>
    </location>
</feature>
<protein>
    <submittedName>
        <fullName evidence="2">ABC transporter substrate-binding protein</fullName>
    </submittedName>
</protein>
<name>A0A2B8BJ96_9PROT</name>
<sequence length="290" mass="30497">MRRITLAALLLLAAAPAAQTAGAETLLAGHPVTAGLALALTRGTAVEVEAAVPPAIPMGRQQSFLSGRGEAKFAEAARKADAVLTLRSVWAEDPLYPLARRANIRLVEIDAARPVDGALPGIALRDGAAFPWLGVANAGRMADILAADLRRLYPASAAAIDANLATVKRSLLALSSRTAQSFAALPDPSVAALSDRFAMLAADFGLDLRKVWTRDDRDWTPERLAELTAYLRAERIPAVLHHRRPAPEIAQAVADGGARLIVLDSLESGPPAAIDTALAKIAEQLEAGLR</sequence>
<keyword evidence="1" id="KW-0732">Signal</keyword>
<evidence type="ECO:0000313" key="3">
    <source>
        <dbReference type="Proteomes" id="UP000225379"/>
    </source>
</evidence>
<dbReference type="Pfam" id="PF01297">
    <property type="entry name" value="ZnuA"/>
    <property type="match status" value="1"/>
</dbReference>
<dbReference type="InterPro" id="IPR050492">
    <property type="entry name" value="Bact_metal-bind_prot9"/>
</dbReference>